<evidence type="ECO:0000256" key="1">
    <source>
        <dbReference type="SAM" id="MobiDB-lite"/>
    </source>
</evidence>
<accession>A0AAD1XUH0</accession>
<gene>
    <name evidence="2" type="ORF">ECRASSUSDP1_LOCUS20166</name>
</gene>
<dbReference type="AlphaFoldDB" id="A0AAD1XUH0"/>
<keyword evidence="3" id="KW-1185">Reference proteome</keyword>
<reference evidence="2" key="1">
    <citation type="submission" date="2023-07" db="EMBL/GenBank/DDBJ databases">
        <authorList>
            <consortium name="AG Swart"/>
            <person name="Singh M."/>
            <person name="Singh A."/>
            <person name="Seah K."/>
            <person name="Emmerich C."/>
        </authorList>
    </citation>
    <scope>NUCLEOTIDE SEQUENCE</scope>
    <source>
        <strain evidence="2">DP1</strain>
    </source>
</reference>
<dbReference type="EMBL" id="CAMPGE010020531">
    <property type="protein sequence ID" value="CAI2378766.1"/>
    <property type="molecule type" value="Genomic_DNA"/>
</dbReference>
<proteinExistence type="predicted"/>
<comment type="caution">
    <text evidence="2">The sequence shown here is derived from an EMBL/GenBank/DDBJ whole genome shotgun (WGS) entry which is preliminary data.</text>
</comment>
<evidence type="ECO:0000313" key="3">
    <source>
        <dbReference type="Proteomes" id="UP001295684"/>
    </source>
</evidence>
<organism evidence="2 3">
    <name type="scientific">Euplotes crassus</name>
    <dbReference type="NCBI Taxonomy" id="5936"/>
    <lineage>
        <taxon>Eukaryota</taxon>
        <taxon>Sar</taxon>
        <taxon>Alveolata</taxon>
        <taxon>Ciliophora</taxon>
        <taxon>Intramacronucleata</taxon>
        <taxon>Spirotrichea</taxon>
        <taxon>Hypotrichia</taxon>
        <taxon>Euplotida</taxon>
        <taxon>Euplotidae</taxon>
        <taxon>Moneuplotes</taxon>
    </lineage>
</organism>
<sequence>MNNREYIAPRQTVFNGGYSDNRFYAETNPAKQKNISQFLTSSQIESSYSKRAPTATITRGTANTYKAATKTTDRKNISSLGAPGIQKTGKKMFPPRDNFQTTSTSSYTYKPATVPFSTMRKDPTRVPESRETTTHRVKHLAGSNVMHQVGKEEFKQMHQKGRVPVKEERVGTYLNSNTMENILSCGNNVIGQVEPKVITKTTPKIERKVWKPRAYYKEYDDTRKDHI</sequence>
<feature type="region of interest" description="Disordered" evidence="1">
    <location>
        <begin position="76"/>
        <end position="106"/>
    </location>
</feature>
<protein>
    <submittedName>
        <fullName evidence="2">Uncharacterized protein</fullName>
    </submittedName>
</protein>
<name>A0AAD1XUH0_EUPCR</name>
<evidence type="ECO:0000313" key="2">
    <source>
        <dbReference type="EMBL" id="CAI2378766.1"/>
    </source>
</evidence>
<dbReference type="Proteomes" id="UP001295684">
    <property type="component" value="Unassembled WGS sequence"/>
</dbReference>